<keyword evidence="4 10" id="KW-0963">Cytoplasm</keyword>
<dbReference type="PIRSF" id="PIRSF000804">
    <property type="entry name" value="DNA_pol_III_b"/>
    <property type="match status" value="1"/>
</dbReference>
<dbReference type="InterPro" id="IPR022634">
    <property type="entry name" value="DNA_polIII_beta_N"/>
</dbReference>
<evidence type="ECO:0000259" key="11">
    <source>
        <dbReference type="Pfam" id="PF00712"/>
    </source>
</evidence>
<dbReference type="Pfam" id="PF02767">
    <property type="entry name" value="DNA_pol3_beta_2"/>
    <property type="match status" value="1"/>
</dbReference>
<gene>
    <name evidence="14" type="primary">dnaN</name>
    <name evidence="14" type="ORF">FILTAD_00715</name>
</gene>
<dbReference type="NCBIfam" id="TIGR00663">
    <property type="entry name" value="dnan"/>
    <property type="match status" value="1"/>
</dbReference>
<dbReference type="PANTHER" id="PTHR30478">
    <property type="entry name" value="DNA POLYMERASE III SUBUNIT BETA"/>
    <property type="match status" value="1"/>
</dbReference>
<evidence type="ECO:0000256" key="7">
    <source>
        <dbReference type="ARBA" id="ARBA00022705"/>
    </source>
</evidence>
<organism evidence="14 15">
    <name type="scientific">Filibacter tadaridae</name>
    <dbReference type="NCBI Taxonomy" id="2483811"/>
    <lineage>
        <taxon>Bacteria</taxon>
        <taxon>Bacillati</taxon>
        <taxon>Bacillota</taxon>
        <taxon>Bacilli</taxon>
        <taxon>Bacillales</taxon>
        <taxon>Caryophanaceae</taxon>
        <taxon>Filibacter</taxon>
    </lineage>
</organism>
<accession>A0A3P5WQB9</accession>
<evidence type="ECO:0000259" key="12">
    <source>
        <dbReference type="Pfam" id="PF02767"/>
    </source>
</evidence>
<dbReference type="GO" id="GO:0003677">
    <property type="term" value="F:DNA binding"/>
    <property type="evidence" value="ECO:0007669"/>
    <property type="project" value="UniProtKB-UniRule"/>
</dbReference>
<evidence type="ECO:0000313" key="15">
    <source>
        <dbReference type="Proteomes" id="UP000270468"/>
    </source>
</evidence>
<dbReference type="Pfam" id="PF02768">
    <property type="entry name" value="DNA_pol3_beta_3"/>
    <property type="match status" value="1"/>
</dbReference>
<evidence type="ECO:0000256" key="9">
    <source>
        <dbReference type="ARBA" id="ARBA00023125"/>
    </source>
</evidence>
<dbReference type="OrthoDB" id="8421503at2"/>
<comment type="subunit">
    <text evidence="10">Forms a ring-shaped head-to-tail homodimer around DNA.</text>
</comment>
<dbReference type="EMBL" id="UXAV01000020">
    <property type="protein sequence ID" value="VDC21711.1"/>
    <property type="molecule type" value="Genomic_DNA"/>
</dbReference>
<keyword evidence="8 10" id="KW-0239">DNA-directed DNA polymerase</keyword>
<evidence type="ECO:0000256" key="5">
    <source>
        <dbReference type="ARBA" id="ARBA00022679"/>
    </source>
</evidence>
<dbReference type="GO" id="GO:0005737">
    <property type="term" value="C:cytoplasm"/>
    <property type="evidence" value="ECO:0007669"/>
    <property type="project" value="UniProtKB-SubCell"/>
</dbReference>
<sequence length="378" mass="42056">MKFEIMRDRLLDGLSDVMKAISQKVAIPILTGIKIEANEKGITMTGSDSDITICTFIPAEENGEQIIHVFEKGSIVLQAKVFSEIVRKLPTNDVTIEVASGLQTQITSGKSDFHLIGSDAEDYPILPEVKDEYSFSMPSDLMKSIIRETVFAVSQQETRPILTGVHWESKDGGLSCIATDSHRLARRLTVPENMPEIPFSVVIPGKSLQELNKILPDNTEIVNIVIADQQILFKTRNVLFYSRLLEGNYPDTSRLIPAEYKTSLIVNGRLLLQAIDRASLLAREERNNIVRFSTNEGKGIEISSNSPEVGKVEELVETIEVSGEELKISFSAKYMMDALKAIDGQDIAVHFTGAMRPFILKSVEDDSILQLILPVRTY</sequence>
<evidence type="ECO:0000256" key="1">
    <source>
        <dbReference type="ARBA" id="ARBA00004496"/>
    </source>
</evidence>
<dbReference type="Gene3D" id="3.10.150.10">
    <property type="entry name" value="DNA Polymerase III, subunit A, domain 2"/>
    <property type="match status" value="1"/>
</dbReference>
<dbReference type="SUPFAM" id="SSF55979">
    <property type="entry name" value="DNA clamp"/>
    <property type="match status" value="3"/>
</dbReference>
<dbReference type="InterPro" id="IPR001001">
    <property type="entry name" value="DNA_polIII_beta"/>
</dbReference>
<evidence type="ECO:0000256" key="6">
    <source>
        <dbReference type="ARBA" id="ARBA00022695"/>
    </source>
</evidence>
<keyword evidence="15" id="KW-1185">Reference proteome</keyword>
<proteinExistence type="inferred from homology"/>
<reference evidence="14 15" key="1">
    <citation type="submission" date="2018-11" db="EMBL/GenBank/DDBJ databases">
        <authorList>
            <person name="Criscuolo A."/>
        </authorList>
    </citation>
    <scope>NUCLEOTIDE SEQUENCE [LARGE SCALE GENOMIC DNA]</scope>
    <source>
        <strain evidence="14">ATB-66</strain>
    </source>
</reference>
<comment type="similarity">
    <text evidence="2 10">Belongs to the beta sliding clamp family.</text>
</comment>
<evidence type="ECO:0000256" key="2">
    <source>
        <dbReference type="ARBA" id="ARBA00010752"/>
    </source>
</evidence>
<dbReference type="GO" id="GO:0008408">
    <property type="term" value="F:3'-5' exonuclease activity"/>
    <property type="evidence" value="ECO:0007669"/>
    <property type="project" value="InterPro"/>
</dbReference>
<dbReference type="PANTHER" id="PTHR30478:SF0">
    <property type="entry name" value="BETA SLIDING CLAMP"/>
    <property type="match status" value="1"/>
</dbReference>
<comment type="function">
    <text evidence="10">Confers DNA tethering and processivity to DNA polymerases and other proteins. Acts as a clamp, forming a ring around DNA (a reaction catalyzed by the clamp-loading complex) which diffuses in an ATP-independent manner freely and bidirectionally along dsDNA. Initially characterized for its ability to contact the catalytic subunit of DNA polymerase III (Pol III), a complex, multichain enzyme responsible for most of the replicative synthesis in bacteria; Pol III exhibits 3'-5' exonuclease proofreading activity. The beta chain is required for initiation of replication as well as for processivity of DNA replication.</text>
</comment>
<keyword evidence="6 10" id="KW-0548">Nucleotidyltransferase</keyword>
<dbReference type="InterPro" id="IPR022635">
    <property type="entry name" value="DNA_polIII_beta_C"/>
</dbReference>
<dbReference type="CDD" id="cd00140">
    <property type="entry name" value="beta_clamp"/>
    <property type="match status" value="1"/>
</dbReference>
<dbReference type="RefSeq" id="WP_124069145.1">
    <property type="nucleotide sequence ID" value="NZ_CBCRXF010000007.1"/>
</dbReference>
<feature type="domain" description="DNA polymerase III beta sliding clamp central" evidence="12">
    <location>
        <begin position="137"/>
        <end position="251"/>
    </location>
</feature>
<dbReference type="InterPro" id="IPR046938">
    <property type="entry name" value="DNA_clamp_sf"/>
</dbReference>
<evidence type="ECO:0000259" key="13">
    <source>
        <dbReference type="Pfam" id="PF02768"/>
    </source>
</evidence>
<keyword evidence="7 10" id="KW-0235">DNA replication</keyword>
<dbReference type="Pfam" id="PF00712">
    <property type="entry name" value="DNA_pol3_beta"/>
    <property type="match status" value="1"/>
</dbReference>
<feature type="domain" description="DNA polymerase III beta sliding clamp C-terminal" evidence="13">
    <location>
        <begin position="254"/>
        <end position="376"/>
    </location>
</feature>
<name>A0A3P5WQB9_9BACL</name>
<evidence type="ECO:0000256" key="4">
    <source>
        <dbReference type="ARBA" id="ARBA00022490"/>
    </source>
</evidence>
<dbReference type="GO" id="GO:0006271">
    <property type="term" value="P:DNA strand elongation involved in DNA replication"/>
    <property type="evidence" value="ECO:0007669"/>
    <property type="project" value="TreeGrafter"/>
</dbReference>
<dbReference type="GO" id="GO:0009360">
    <property type="term" value="C:DNA polymerase III complex"/>
    <property type="evidence" value="ECO:0007669"/>
    <property type="project" value="InterPro"/>
</dbReference>
<keyword evidence="5 10" id="KW-0808">Transferase</keyword>
<keyword evidence="9" id="KW-0238">DNA-binding</keyword>
<comment type="subcellular location">
    <subcellularLocation>
        <location evidence="1 10">Cytoplasm</location>
    </subcellularLocation>
</comment>
<dbReference type="AlphaFoldDB" id="A0A3P5WQB9"/>
<evidence type="ECO:0000256" key="3">
    <source>
        <dbReference type="ARBA" id="ARBA00021035"/>
    </source>
</evidence>
<dbReference type="Gene3D" id="3.70.10.10">
    <property type="match status" value="1"/>
</dbReference>
<evidence type="ECO:0000256" key="10">
    <source>
        <dbReference type="PIRNR" id="PIRNR000804"/>
    </source>
</evidence>
<dbReference type="GO" id="GO:0003887">
    <property type="term" value="F:DNA-directed DNA polymerase activity"/>
    <property type="evidence" value="ECO:0007669"/>
    <property type="project" value="UniProtKB-UniRule"/>
</dbReference>
<dbReference type="Proteomes" id="UP000270468">
    <property type="component" value="Unassembled WGS sequence"/>
</dbReference>
<evidence type="ECO:0000256" key="8">
    <source>
        <dbReference type="ARBA" id="ARBA00022932"/>
    </source>
</evidence>
<evidence type="ECO:0000313" key="14">
    <source>
        <dbReference type="EMBL" id="VDC21711.1"/>
    </source>
</evidence>
<dbReference type="InterPro" id="IPR022637">
    <property type="entry name" value="DNA_polIII_beta_cen"/>
</dbReference>
<dbReference type="FunFam" id="3.10.150.10:FF:000007">
    <property type="entry name" value="Beta sliding clamp"/>
    <property type="match status" value="1"/>
</dbReference>
<protein>
    <recommendedName>
        <fullName evidence="3 10">Beta sliding clamp</fullName>
    </recommendedName>
</protein>
<dbReference type="SMART" id="SM00480">
    <property type="entry name" value="POL3Bc"/>
    <property type="match status" value="1"/>
</dbReference>
<feature type="domain" description="DNA polymerase III beta sliding clamp N-terminal" evidence="11">
    <location>
        <begin position="1"/>
        <end position="127"/>
    </location>
</feature>